<dbReference type="PANTHER" id="PTHR21016">
    <property type="entry name" value="BETA-AMYLOID BINDING PROTEIN-RELATED"/>
    <property type="match status" value="1"/>
</dbReference>
<dbReference type="HOGENOM" id="CLU_081297_5_0_11"/>
<evidence type="ECO:0000256" key="6">
    <source>
        <dbReference type="ARBA" id="ARBA00023180"/>
    </source>
</evidence>
<protein>
    <submittedName>
        <fullName evidence="9">TM2 domain containing protein+B7201</fullName>
    </submittedName>
</protein>
<dbReference type="KEGG" id="stp:Strop_1922"/>
<accession>A4X684</accession>
<dbReference type="Pfam" id="PF05154">
    <property type="entry name" value="TM2"/>
    <property type="match status" value="1"/>
</dbReference>
<comment type="subcellular location">
    <subcellularLocation>
        <location evidence="1">Membrane</location>
        <topology evidence="1">Multi-pass membrane protein</topology>
    </subcellularLocation>
</comment>
<proteinExistence type="predicted"/>
<evidence type="ECO:0000256" key="3">
    <source>
        <dbReference type="ARBA" id="ARBA00022729"/>
    </source>
</evidence>
<keyword evidence="10" id="KW-1185">Reference proteome</keyword>
<evidence type="ECO:0000256" key="2">
    <source>
        <dbReference type="ARBA" id="ARBA00022692"/>
    </source>
</evidence>
<name>A4X684_SALTO</name>
<dbReference type="EMBL" id="CP000667">
    <property type="protein sequence ID" value="ABP54384.1"/>
    <property type="molecule type" value="Genomic_DNA"/>
</dbReference>
<dbReference type="InterPro" id="IPR050932">
    <property type="entry name" value="TM2D1-3-like"/>
</dbReference>
<evidence type="ECO:0000256" key="1">
    <source>
        <dbReference type="ARBA" id="ARBA00004141"/>
    </source>
</evidence>
<keyword evidence="6" id="KW-0325">Glycoprotein</keyword>
<dbReference type="eggNOG" id="COG2314">
    <property type="taxonomic scope" value="Bacteria"/>
</dbReference>
<dbReference type="STRING" id="369723.Strop_1922"/>
<keyword evidence="5 7" id="KW-0472">Membrane</keyword>
<dbReference type="GO" id="GO:0016020">
    <property type="term" value="C:membrane"/>
    <property type="evidence" value="ECO:0007669"/>
    <property type="project" value="UniProtKB-SubCell"/>
</dbReference>
<gene>
    <name evidence="9" type="ordered locus">Strop_1922</name>
</gene>
<dbReference type="AlphaFoldDB" id="A4X684"/>
<keyword evidence="2 7" id="KW-0812">Transmembrane</keyword>
<evidence type="ECO:0000256" key="5">
    <source>
        <dbReference type="ARBA" id="ARBA00023136"/>
    </source>
</evidence>
<evidence type="ECO:0000256" key="4">
    <source>
        <dbReference type="ARBA" id="ARBA00022989"/>
    </source>
</evidence>
<organism evidence="9 10">
    <name type="scientific">Salinispora tropica (strain ATCC BAA-916 / DSM 44818 / JCM 13857 / NBRC 105044 / CNB-440)</name>
    <dbReference type="NCBI Taxonomy" id="369723"/>
    <lineage>
        <taxon>Bacteria</taxon>
        <taxon>Bacillati</taxon>
        <taxon>Actinomycetota</taxon>
        <taxon>Actinomycetes</taxon>
        <taxon>Micromonosporales</taxon>
        <taxon>Micromonosporaceae</taxon>
        <taxon>Salinispora</taxon>
    </lineage>
</organism>
<sequence>MNTPANDVSSGADPVNARYSAALSTVGAPPASRQTYRSPVRTASCGSLLCRLMTTPHYQPGYPAGVSDRSKVVAGVLQILLGGFGIGRFYMGDTRTGVIQLIVSLITCGFGALWGLIDGILILVNGGVDGQGRPLRG</sequence>
<dbReference type="PANTHER" id="PTHR21016:SF7">
    <property type="entry name" value="TM2 DOMAIN-CONTAINING PROTEIN 3"/>
    <property type="match status" value="1"/>
</dbReference>
<keyword evidence="3" id="KW-0732">Signal</keyword>
<dbReference type="InterPro" id="IPR007829">
    <property type="entry name" value="TM2"/>
</dbReference>
<keyword evidence="4 7" id="KW-1133">Transmembrane helix</keyword>
<evidence type="ECO:0000313" key="10">
    <source>
        <dbReference type="Proteomes" id="UP000000235"/>
    </source>
</evidence>
<feature type="transmembrane region" description="Helical" evidence="7">
    <location>
        <begin position="72"/>
        <end position="91"/>
    </location>
</feature>
<evidence type="ECO:0000313" key="9">
    <source>
        <dbReference type="EMBL" id="ABP54384.1"/>
    </source>
</evidence>
<reference evidence="10" key="1">
    <citation type="journal article" date="2007" name="Proc. Natl. Acad. Sci. U.S.A.">
        <title>Genome sequencing reveals complex secondary metabolome in the marine actinomycete Salinispora tropica.</title>
        <authorList>
            <person name="Udwary D.W."/>
            <person name="Zeigler L."/>
            <person name="Asolkar R.N."/>
            <person name="Singan V."/>
            <person name="Lapidus A."/>
            <person name="Fenical W."/>
            <person name="Jensen P.R."/>
            <person name="Moore B.S."/>
        </authorList>
    </citation>
    <scope>NUCLEOTIDE SEQUENCE [LARGE SCALE GENOMIC DNA]</scope>
    <source>
        <strain evidence="10">ATCC BAA-916 / DSM 44818 / CNB-440</strain>
    </source>
</reference>
<feature type="transmembrane region" description="Helical" evidence="7">
    <location>
        <begin position="97"/>
        <end position="124"/>
    </location>
</feature>
<dbReference type="Proteomes" id="UP000000235">
    <property type="component" value="Chromosome"/>
</dbReference>
<evidence type="ECO:0000259" key="8">
    <source>
        <dbReference type="Pfam" id="PF05154"/>
    </source>
</evidence>
<dbReference type="PATRIC" id="fig|369723.5.peg.1973"/>
<feature type="domain" description="TM2" evidence="8">
    <location>
        <begin position="68"/>
        <end position="120"/>
    </location>
</feature>
<evidence type="ECO:0000256" key="7">
    <source>
        <dbReference type="SAM" id="Phobius"/>
    </source>
</evidence>